<accession>A0A8J2BLI4</accession>
<evidence type="ECO:0000256" key="11">
    <source>
        <dbReference type="ARBA" id="ARBA00049091"/>
    </source>
</evidence>
<dbReference type="PROSITE" id="PS51352">
    <property type="entry name" value="THIOREDOXIN_2"/>
    <property type="match status" value="1"/>
</dbReference>
<dbReference type="GO" id="GO:0008379">
    <property type="term" value="F:thioredoxin peroxidase activity"/>
    <property type="evidence" value="ECO:0007669"/>
    <property type="project" value="TreeGrafter"/>
</dbReference>
<keyword evidence="5 13" id="KW-0560">Oxidoreductase</keyword>
<gene>
    <name evidence="13" type="primary">bcp</name>
    <name evidence="13" type="ORF">MPNT_80079</name>
</gene>
<evidence type="ECO:0000256" key="1">
    <source>
        <dbReference type="ARBA" id="ARBA00003330"/>
    </source>
</evidence>
<evidence type="ECO:0000259" key="12">
    <source>
        <dbReference type="PROSITE" id="PS51352"/>
    </source>
</evidence>
<reference evidence="13" key="1">
    <citation type="submission" date="2021-02" db="EMBL/GenBank/DDBJ databases">
        <authorList>
            <person name="Cremers G."/>
            <person name="Picone N."/>
        </authorList>
    </citation>
    <scope>NUCLEOTIDE SEQUENCE</scope>
    <source>
        <strain evidence="13">PQ17</strain>
    </source>
</reference>
<evidence type="ECO:0000313" key="13">
    <source>
        <dbReference type="EMBL" id="CAF0705038.1"/>
    </source>
</evidence>
<comment type="caution">
    <text evidence="13">The sequence shown here is derived from an EMBL/GenBank/DDBJ whole genome shotgun (WGS) entry which is preliminary data.</text>
</comment>
<dbReference type="InterPro" id="IPR000866">
    <property type="entry name" value="AhpC/TSA"/>
</dbReference>
<sequence>MSTPKLQVGDPAPALEVIDDSGQSISLTAIYGKGPVLIFFFPKSDTPGCTKEACGIRDHWHQFQTKGLQVLGVSTDLPAAQRKFREKYQLPFRLISDPMGSLIEAFGVTRRPSGNASRESFLIVDGKIAWQNPKVNPEIHAQEVLEVVDQLVSSASRQAGPAPT</sequence>
<dbReference type="RefSeq" id="WP_174582601.1">
    <property type="nucleotide sequence ID" value="NZ_CAJNOB010000070.1"/>
</dbReference>
<dbReference type="EMBL" id="CAJNOB010000070">
    <property type="protein sequence ID" value="CAF0705038.1"/>
    <property type="molecule type" value="Genomic_DNA"/>
</dbReference>
<dbReference type="GO" id="GO:0034599">
    <property type="term" value="P:cellular response to oxidative stress"/>
    <property type="evidence" value="ECO:0007669"/>
    <property type="project" value="TreeGrafter"/>
</dbReference>
<dbReference type="InterPro" id="IPR013766">
    <property type="entry name" value="Thioredoxin_domain"/>
</dbReference>
<name>A0A8J2BLI4_9BACT</name>
<dbReference type="GO" id="GO:0005737">
    <property type="term" value="C:cytoplasm"/>
    <property type="evidence" value="ECO:0007669"/>
    <property type="project" value="TreeGrafter"/>
</dbReference>
<dbReference type="Gene3D" id="3.40.30.10">
    <property type="entry name" value="Glutaredoxin"/>
    <property type="match status" value="1"/>
</dbReference>
<evidence type="ECO:0000256" key="3">
    <source>
        <dbReference type="ARBA" id="ARBA00022559"/>
    </source>
</evidence>
<dbReference type="CDD" id="cd03017">
    <property type="entry name" value="PRX_BCP"/>
    <property type="match status" value="1"/>
</dbReference>
<keyword evidence="7" id="KW-0676">Redox-active center</keyword>
<dbReference type="PANTHER" id="PTHR42801:SF23">
    <property type="entry name" value="PEROXIREDOXIN DOT5"/>
    <property type="match status" value="1"/>
</dbReference>
<evidence type="ECO:0000256" key="4">
    <source>
        <dbReference type="ARBA" id="ARBA00022862"/>
    </source>
</evidence>
<dbReference type="InterPro" id="IPR050924">
    <property type="entry name" value="Peroxiredoxin_BCP/PrxQ"/>
</dbReference>
<feature type="domain" description="Thioredoxin" evidence="12">
    <location>
        <begin position="6"/>
        <end position="153"/>
    </location>
</feature>
<comment type="function">
    <text evidence="1">Thiol-specific peroxidase that catalyzes the reduction of hydrogen peroxide and organic hydroperoxides to water and alcohols, respectively. Plays a role in cell protection against oxidative stress by detoxifying peroxides and as sensor of hydrogen peroxide-mediated signaling events.</text>
</comment>
<keyword evidence="3 13" id="KW-0575">Peroxidase</keyword>
<dbReference type="SUPFAM" id="SSF52833">
    <property type="entry name" value="Thioredoxin-like"/>
    <property type="match status" value="1"/>
</dbReference>
<evidence type="ECO:0000256" key="2">
    <source>
        <dbReference type="ARBA" id="ARBA00013017"/>
    </source>
</evidence>
<keyword evidence="6" id="KW-1015">Disulfide bond</keyword>
<proteinExistence type="inferred from homology"/>
<dbReference type="AlphaFoldDB" id="A0A8J2BLI4"/>
<evidence type="ECO:0000313" key="14">
    <source>
        <dbReference type="Proteomes" id="UP000663859"/>
    </source>
</evidence>
<evidence type="ECO:0000256" key="5">
    <source>
        <dbReference type="ARBA" id="ARBA00023002"/>
    </source>
</evidence>
<dbReference type="Proteomes" id="UP000663859">
    <property type="component" value="Unassembled WGS sequence"/>
</dbReference>
<comment type="catalytic activity">
    <reaction evidence="11">
        <text>a hydroperoxide + [thioredoxin]-dithiol = an alcohol + [thioredoxin]-disulfide + H2O</text>
        <dbReference type="Rhea" id="RHEA:62620"/>
        <dbReference type="Rhea" id="RHEA-COMP:10698"/>
        <dbReference type="Rhea" id="RHEA-COMP:10700"/>
        <dbReference type="ChEBI" id="CHEBI:15377"/>
        <dbReference type="ChEBI" id="CHEBI:29950"/>
        <dbReference type="ChEBI" id="CHEBI:30879"/>
        <dbReference type="ChEBI" id="CHEBI:35924"/>
        <dbReference type="ChEBI" id="CHEBI:50058"/>
        <dbReference type="EC" id="1.11.1.24"/>
    </reaction>
</comment>
<dbReference type="PANTHER" id="PTHR42801">
    <property type="entry name" value="THIOREDOXIN-DEPENDENT PEROXIDE REDUCTASE"/>
    <property type="match status" value="1"/>
</dbReference>
<keyword evidence="4" id="KW-0049">Antioxidant</keyword>
<dbReference type="GO" id="GO:0045454">
    <property type="term" value="P:cell redox homeostasis"/>
    <property type="evidence" value="ECO:0007669"/>
    <property type="project" value="TreeGrafter"/>
</dbReference>
<evidence type="ECO:0000256" key="6">
    <source>
        <dbReference type="ARBA" id="ARBA00023157"/>
    </source>
</evidence>
<protein>
    <recommendedName>
        <fullName evidence="2">thioredoxin-dependent peroxiredoxin</fullName>
        <ecNumber evidence="2">1.11.1.24</ecNumber>
    </recommendedName>
    <alternativeName>
        <fullName evidence="8">Thioredoxin peroxidase</fullName>
    </alternativeName>
    <alternativeName>
        <fullName evidence="10">Thioredoxin-dependent peroxiredoxin Bcp</fullName>
    </alternativeName>
</protein>
<dbReference type="Pfam" id="PF00578">
    <property type="entry name" value="AhpC-TSA"/>
    <property type="match status" value="1"/>
</dbReference>
<evidence type="ECO:0000256" key="9">
    <source>
        <dbReference type="ARBA" id="ARBA00038489"/>
    </source>
</evidence>
<dbReference type="EC" id="1.11.1.24" evidence="2"/>
<organism evidence="13 14">
    <name type="scientific">Candidatus Methylacidithermus pantelleriae</name>
    <dbReference type="NCBI Taxonomy" id="2744239"/>
    <lineage>
        <taxon>Bacteria</taxon>
        <taxon>Pseudomonadati</taxon>
        <taxon>Verrucomicrobiota</taxon>
        <taxon>Methylacidiphilae</taxon>
        <taxon>Methylacidiphilales</taxon>
        <taxon>Methylacidiphilaceae</taxon>
        <taxon>Candidatus Methylacidithermus</taxon>
    </lineage>
</organism>
<evidence type="ECO:0000256" key="10">
    <source>
        <dbReference type="ARBA" id="ARBA00042639"/>
    </source>
</evidence>
<evidence type="ECO:0000256" key="7">
    <source>
        <dbReference type="ARBA" id="ARBA00023284"/>
    </source>
</evidence>
<keyword evidence="14" id="KW-1185">Reference proteome</keyword>
<comment type="similarity">
    <text evidence="9">Belongs to the peroxiredoxin family. BCP/PrxQ subfamily.</text>
</comment>
<dbReference type="InterPro" id="IPR036249">
    <property type="entry name" value="Thioredoxin-like_sf"/>
</dbReference>
<evidence type="ECO:0000256" key="8">
    <source>
        <dbReference type="ARBA" id="ARBA00032824"/>
    </source>
</evidence>